<evidence type="ECO:0000256" key="5">
    <source>
        <dbReference type="ARBA" id="ARBA00022741"/>
    </source>
</evidence>
<dbReference type="PROSITE" id="PS50902">
    <property type="entry name" value="FLAVODOXIN_LIKE"/>
    <property type="match status" value="1"/>
</dbReference>
<keyword evidence="8 12" id="KW-0627">Porphyrin biosynthesis</keyword>
<evidence type="ECO:0000313" key="14">
    <source>
        <dbReference type="EMBL" id="CBA27146.1"/>
    </source>
</evidence>
<name>C9XTB6_CROTZ</name>
<dbReference type="Gene3D" id="3.40.50.360">
    <property type="match status" value="1"/>
</dbReference>
<comment type="function">
    <text evidence="12">Catalyzes the 6-electron oxidation of protoporphyrinogen IX to form protoporphyrin IX; under anaerobic conditions uses menaquinone as an electron acceptor, under aerobic conditions uses ubiquinone as an electron acceptor.</text>
</comment>
<dbReference type="InterPro" id="IPR001226">
    <property type="entry name" value="Flavodoxin_CS"/>
</dbReference>
<dbReference type="Pfam" id="PF12724">
    <property type="entry name" value="Flavodoxin_5"/>
    <property type="match status" value="1"/>
</dbReference>
<evidence type="ECO:0000256" key="2">
    <source>
        <dbReference type="ARBA" id="ARBA00005073"/>
    </source>
</evidence>
<dbReference type="EMBL" id="FN543093">
    <property type="protein sequence ID" value="CBA27146.1"/>
    <property type="molecule type" value="Genomic_DNA"/>
</dbReference>
<dbReference type="HOGENOM" id="CLU_094839_0_1_6"/>
<protein>
    <recommendedName>
        <fullName evidence="12">Protoporphyrinogen IX dehydrogenase [quinone]</fullName>
        <ecNumber evidence="12">1.3.5.3</ecNumber>
    </recommendedName>
    <alternativeName>
        <fullName evidence="12">Protoporphyrinogen IX dehydrogenase [menaquinone]</fullName>
    </alternativeName>
    <alternativeName>
        <fullName evidence="12">Protoporphyrinogen IX dehydrogenase [ubiquinone]</fullName>
    </alternativeName>
    <alternativeName>
        <fullName evidence="12">Protoporphyrinogen oxidase</fullName>
        <shortName evidence="12">PPO</shortName>
    </alternativeName>
</protein>
<evidence type="ECO:0000256" key="7">
    <source>
        <dbReference type="ARBA" id="ARBA00023136"/>
    </source>
</evidence>
<dbReference type="NCBIfam" id="NF008316">
    <property type="entry name" value="PRK11104.1"/>
    <property type="match status" value="1"/>
</dbReference>
<keyword evidence="6 12" id="KW-0560">Oxidoreductase</keyword>
<keyword evidence="12" id="KW-1003">Cell membrane</keyword>
<evidence type="ECO:0000256" key="11">
    <source>
        <dbReference type="ARBA" id="ARBA00052484"/>
    </source>
</evidence>
<evidence type="ECO:0000313" key="15">
    <source>
        <dbReference type="Proteomes" id="UP000002069"/>
    </source>
</evidence>
<evidence type="ECO:0000259" key="13">
    <source>
        <dbReference type="PROSITE" id="PS50902"/>
    </source>
</evidence>
<feature type="domain" description="Flavodoxin-like" evidence="13">
    <location>
        <begin position="33"/>
        <end position="207"/>
    </location>
</feature>
<dbReference type="PANTHER" id="PTHR38030">
    <property type="entry name" value="PROTOPORPHYRINOGEN IX DEHYDROGENASE [MENAQUINONE]"/>
    <property type="match status" value="1"/>
</dbReference>
<dbReference type="Proteomes" id="UP000002069">
    <property type="component" value="Chromosome"/>
</dbReference>
<comment type="pathway">
    <text evidence="2 12">Porphyrin-containing compound metabolism; protoporphyrin-IX biosynthesis; protoporphyrin-IX from protoporphyrinogen-IX: step 1/1.</text>
</comment>
<comment type="subcellular location">
    <subcellularLocation>
        <location evidence="12">Cell inner membrane</location>
        <topology evidence="12">Peripheral membrane protein</topology>
    </subcellularLocation>
    <subcellularLocation>
        <location evidence="1">Membrane</location>
    </subcellularLocation>
</comment>
<dbReference type="InterPro" id="IPR052200">
    <property type="entry name" value="Protoporphyrinogen_IX_DH"/>
</dbReference>
<dbReference type="InterPro" id="IPR044264">
    <property type="entry name" value="HemG"/>
</dbReference>
<dbReference type="GO" id="GO:0006782">
    <property type="term" value="P:protoporphyrinogen IX biosynthetic process"/>
    <property type="evidence" value="ECO:0007669"/>
    <property type="project" value="UniProtKB-UniRule"/>
</dbReference>
<dbReference type="UniPathway" id="UPA00251">
    <property type="reaction ID" value="UER00324"/>
</dbReference>
<dbReference type="HAMAP" id="MF_00853">
    <property type="entry name" value="HemG"/>
    <property type="match status" value="1"/>
</dbReference>
<dbReference type="EC" id="1.3.5.3" evidence="12"/>
<dbReference type="FunFam" id="3.40.50.360:FF:000017">
    <property type="entry name" value="Protoporphyrinogen oxidase (PPO)"/>
    <property type="match status" value="1"/>
</dbReference>
<dbReference type="SUPFAM" id="SSF52218">
    <property type="entry name" value="Flavoproteins"/>
    <property type="match status" value="1"/>
</dbReference>
<keyword evidence="15" id="KW-1185">Reference proteome</keyword>
<dbReference type="InterPro" id="IPR026816">
    <property type="entry name" value="Flavodoxin_dom"/>
</dbReference>
<comment type="catalytic activity">
    <reaction evidence="10 12">
        <text>protoporphyrinogen IX + 3 a quinone = protoporphyrin IX + 3 a quinol</text>
        <dbReference type="Rhea" id="RHEA:65032"/>
        <dbReference type="ChEBI" id="CHEBI:24646"/>
        <dbReference type="ChEBI" id="CHEBI:57306"/>
        <dbReference type="ChEBI" id="CHEBI:57307"/>
        <dbReference type="ChEBI" id="CHEBI:132124"/>
        <dbReference type="EC" id="1.3.5.3"/>
    </reaction>
</comment>
<comment type="cofactor">
    <cofactor evidence="12">
        <name>FMN</name>
        <dbReference type="ChEBI" id="CHEBI:58210"/>
    </cofactor>
    <text evidence="12">Binds 1 FMN non-covalently per subunit.</text>
</comment>
<gene>
    <name evidence="12 14" type="primary">hemG</name>
    <name evidence="14" type="ordered locus">Ctu_02810</name>
</gene>
<evidence type="ECO:0000256" key="4">
    <source>
        <dbReference type="ARBA" id="ARBA00022643"/>
    </source>
</evidence>
<evidence type="ECO:0000256" key="1">
    <source>
        <dbReference type="ARBA" id="ARBA00004370"/>
    </source>
</evidence>
<dbReference type="PANTHER" id="PTHR38030:SF2">
    <property type="entry name" value="PROTOPORPHYRINOGEN IX DEHYDROGENASE [QUINONE]"/>
    <property type="match status" value="1"/>
</dbReference>
<accession>C9XTB6</accession>
<dbReference type="InterPro" id="IPR029039">
    <property type="entry name" value="Flavoprotein-like_sf"/>
</dbReference>
<evidence type="ECO:0000256" key="6">
    <source>
        <dbReference type="ARBA" id="ARBA00023002"/>
    </source>
</evidence>
<dbReference type="GO" id="GO:0005886">
    <property type="term" value="C:plasma membrane"/>
    <property type="evidence" value="ECO:0007669"/>
    <property type="project" value="UniProtKB-SubCell"/>
</dbReference>
<evidence type="ECO:0000256" key="12">
    <source>
        <dbReference type="HAMAP-Rule" id="MF_00853"/>
    </source>
</evidence>
<dbReference type="GO" id="GO:0010181">
    <property type="term" value="F:FMN binding"/>
    <property type="evidence" value="ECO:0007669"/>
    <property type="project" value="UniProtKB-UniRule"/>
</dbReference>
<keyword evidence="7" id="KW-0472">Membrane</keyword>
<evidence type="ECO:0000256" key="3">
    <source>
        <dbReference type="ARBA" id="ARBA00022630"/>
    </source>
</evidence>
<comment type="similarity">
    <text evidence="12">Belongs to the HemG family.</text>
</comment>
<dbReference type="PROSITE" id="PS00201">
    <property type="entry name" value="FLAVODOXIN"/>
    <property type="match status" value="1"/>
</dbReference>
<proteinExistence type="inferred from homology"/>
<keyword evidence="12" id="KW-0997">Cell inner membrane</keyword>
<dbReference type="PATRIC" id="fig|693216.3.peg.270"/>
<comment type="catalytic activity">
    <reaction evidence="9 12">
        <text>protoporphyrinogen IX + 3 a ubiquinone = protoporphyrin IX + 3 a ubiquinol</text>
        <dbReference type="Rhea" id="RHEA:63936"/>
        <dbReference type="Rhea" id="RHEA-COMP:9565"/>
        <dbReference type="Rhea" id="RHEA-COMP:9566"/>
        <dbReference type="ChEBI" id="CHEBI:16389"/>
        <dbReference type="ChEBI" id="CHEBI:17976"/>
        <dbReference type="ChEBI" id="CHEBI:57306"/>
        <dbReference type="ChEBI" id="CHEBI:57307"/>
    </reaction>
</comment>
<dbReference type="GO" id="GO:0009055">
    <property type="term" value="F:electron transfer activity"/>
    <property type="evidence" value="ECO:0007669"/>
    <property type="project" value="InterPro"/>
</dbReference>
<evidence type="ECO:0000256" key="10">
    <source>
        <dbReference type="ARBA" id="ARBA00051533"/>
    </source>
</evidence>
<comment type="catalytic activity">
    <reaction evidence="11 12">
        <text>protoporphyrinogen IX + 3 a menaquinone = protoporphyrin IX + 3 a menaquinol</text>
        <dbReference type="Rhea" id="RHEA:27409"/>
        <dbReference type="Rhea" id="RHEA-COMP:9537"/>
        <dbReference type="Rhea" id="RHEA-COMP:9539"/>
        <dbReference type="ChEBI" id="CHEBI:16374"/>
        <dbReference type="ChEBI" id="CHEBI:18151"/>
        <dbReference type="ChEBI" id="CHEBI:57306"/>
        <dbReference type="ChEBI" id="CHEBI:57307"/>
        <dbReference type="EC" id="1.3.5.3"/>
    </reaction>
</comment>
<reference evidence="15" key="2">
    <citation type="journal article" date="2011" name="J. Bacteriol.">
        <title>Complete genome sequence of Cronobacter turicensis LMG 23827, a food-borne pathogen causing deaths in neonates.</title>
        <authorList>
            <person name="Stephan R."/>
            <person name="Lehner A."/>
            <person name="Tischler P."/>
            <person name="Rattei T."/>
        </authorList>
    </citation>
    <scope>NUCLEOTIDE SEQUENCE [LARGE SCALE GENOMIC DNA]</scope>
    <source>
        <strain evidence="15">DSM 18703 / CCUG 55852 / LMG 23827 / z3032</strain>
    </source>
</reference>
<dbReference type="InterPro" id="IPR008254">
    <property type="entry name" value="Flavodoxin/NO_synth"/>
</dbReference>
<reference evidence="14 15" key="1">
    <citation type="journal article" date="2010" name="J. Bacteriol.">
        <title>Complete Genome Sequence of Cronobacter turicensis LMG 23827, a foodborne pathogen causing deaths in neonates.</title>
        <authorList>
            <person name="Stephan R."/>
            <person name="Lehner A."/>
            <person name="Tischler P."/>
            <person name="Rattei T."/>
        </authorList>
    </citation>
    <scope>NUCLEOTIDE SEQUENCE [LARGE SCALE GENOMIC DNA]</scope>
    <source>
        <strain evidence="15">DSM 18703 / CCUG 55852 / LMG 23827 / z3032</strain>
    </source>
</reference>
<organism evidence="14 15">
    <name type="scientific">Cronobacter turicensis (strain DSM 18703 / CCUG 55852 / LMG 23827 / z3032)</name>
    <dbReference type="NCBI Taxonomy" id="693216"/>
    <lineage>
        <taxon>Bacteria</taxon>
        <taxon>Pseudomonadati</taxon>
        <taxon>Pseudomonadota</taxon>
        <taxon>Gammaproteobacteria</taxon>
        <taxon>Enterobacterales</taxon>
        <taxon>Enterobacteriaceae</taxon>
        <taxon>Cronobacter</taxon>
    </lineage>
</organism>
<keyword evidence="3 12" id="KW-0285">Flavoprotein</keyword>
<keyword evidence="4 12" id="KW-0288">FMN</keyword>
<keyword evidence="5 12" id="KW-0547">Nucleotide-binding</keyword>
<evidence type="ECO:0000256" key="9">
    <source>
        <dbReference type="ARBA" id="ARBA00050227"/>
    </source>
</evidence>
<dbReference type="GO" id="GO:0070819">
    <property type="term" value="F:menaquinone-dependent protoporphyrinogen oxidase activity"/>
    <property type="evidence" value="ECO:0007669"/>
    <property type="project" value="UniProtKB-UniRule"/>
</dbReference>
<dbReference type="GO" id="GO:0004729">
    <property type="term" value="F:oxygen-dependent protoporphyrinogen oxidase activity"/>
    <property type="evidence" value="ECO:0007669"/>
    <property type="project" value="InterPro"/>
</dbReference>
<dbReference type="KEGG" id="ctu:CTU_02810"/>
<dbReference type="AlphaFoldDB" id="C9XTB6"/>
<evidence type="ECO:0000256" key="8">
    <source>
        <dbReference type="ARBA" id="ARBA00023244"/>
    </source>
</evidence>
<sequence>MPTCFSGVWKCLRFWCCSPRLSGANNREIIVKTLILFSTRDGQTREIAFYIASQLQEMGEAVDVVNLHRAEEPDWTQYKKVVIGASIRYGHFHPTLDAFVKQHQQALNAVPGAFFSVNLVARKPEKRTPQTNSYTRKFLLNSPWQPDHCAVFAGALRYPRYRWFDRFMIRLIMKMTGGETDTSKEVVYTDWPQVALFAQEIAHLTRD</sequence>